<gene>
    <name evidence="1" type="ORF">RGD00_18805</name>
</gene>
<dbReference type="Proteomes" id="UP001247754">
    <property type="component" value="Unassembled WGS sequence"/>
</dbReference>
<comment type="caution">
    <text evidence="1">The sequence shown here is derived from an EMBL/GenBank/DDBJ whole genome shotgun (WGS) entry which is preliminary data.</text>
</comment>
<accession>A0ABU1FCP1</accession>
<evidence type="ECO:0000313" key="2">
    <source>
        <dbReference type="Proteomes" id="UP001247754"/>
    </source>
</evidence>
<proteinExistence type="predicted"/>
<protein>
    <submittedName>
        <fullName evidence="1">Uncharacterized protein</fullName>
    </submittedName>
</protein>
<name>A0ABU1FCP1_9RHOB</name>
<reference evidence="1 2" key="1">
    <citation type="submission" date="2023-09" db="EMBL/GenBank/DDBJ databases">
        <title>Xinfangfangia sedmenti sp. nov., isolated the sedment.</title>
        <authorList>
            <person name="Xu L."/>
        </authorList>
    </citation>
    <scope>NUCLEOTIDE SEQUENCE [LARGE SCALE GENOMIC DNA]</scope>
    <source>
        <strain evidence="1 2">LG-4</strain>
    </source>
</reference>
<keyword evidence="2" id="KW-1185">Reference proteome</keyword>
<organism evidence="1 2">
    <name type="scientific">Ruixingdingia sedimenti</name>
    <dbReference type="NCBI Taxonomy" id="3073604"/>
    <lineage>
        <taxon>Bacteria</taxon>
        <taxon>Pseudomonadati</taxon>
        <taxon>Pseudomonadota</taxon>
        <taxon>Alphaproteobacteria</taxon>
        <taxon>Rhodobacterales</taxon>
        <taxon>Paracoccaceae</taxon>
        <taxon>Ruixingdingia</taxon>
    </lineage>
</organism>
<sequence>MGGSGSGRRWHFGSKDTTEGYRSIDVRWLKREAMLTPGANRRITWSRHGEVVASVNIRAELGRVILTYRHRSGGDEWKDESYPVHLTTTPCHMGGERHWFLCPARGCGKRVAVIYGGGIFACRKCYQLAYPSQREDAGDRAARRAHRIRDRLGWPGGVLEGGGWGKPKGMHWRTYERLCDDHDTFEDVVNRSFIARFGPMLKKRRVFEWVKLARNRNVYFTPWTGSALSLKAG</sequence>
<dbReference type="EMBL" id="JAVKPH010000031">
    <property type="protein sequence ID" value="MDR5654664.1"/>
    <property type="molecule type" value="Genomic_DNA"/>
</dbReference>
<evidence type="ECO:0000313" key="1">
    <source>
        <dbReference type="EMBL" id="MDR5654664.1"/>
    </source>
</evidence>